<dbReference type="Proteomes" id="UP000331127">
    <property type="component" value="Unassembled WGS sequence"/>
</dbReference>
<evidence type="ECO:0000313" key="2">
    <source>
        <dbReference type="EMBL" id="GES07569.1"/>
    </source>
</evidence>
<protein>
    <submittedName>
        <fullName evidence="2">Uncharacterized protein</fullName>
    </submittedName>
</protein>
<feature type="compositionally biased region" description="Basic and acidic residues" evidence="1">
    <location>
        <begin position="87"/>
        <end position="101"/>
    </location>
</feature>
<dbReference type="AlphaFoldDB" id="A0A5M3WH62"/>
<feature type="region of interest" description="Disordered" evidence="1">
    <location>
        <begin position="146"/>
        <end position="171"/>
    </location>
</feature>
<feature type="compositionally biased region" description="Basic and acidic residues" evidence="1">
    <location>
        <begin position="1"/>
        <end position="24"/>
    </location>
</feature>
<feature type="compositionally biased region" description="Low complexity" evidence="1">
    <location>
        <begin position="103"/>
        <end position="116"/>
    </location>
</feature>
<name>A0A5M3WH62_9ACTN</name>
<gene>
    <name evidence="2" type="ORF">Amac_011640</name>
</gene>
<sequence length="171" mass="17960">MVEEQGRDDERGGVDQGQDEDRQADGAADPAGEGLGGGGERAVDAGGVRPFFDPGKWDVRRDGYVGVEAVGGQISVRGVVEVVGGAEGREEGQDRGDRTAGDQEQAGVRAVGAQAGEEADGAERERGGGQCDDQVAVRVNLQRVRRLPGQARELGNHGRRAQQSDGDRQQQ</sequence>
<dbReference type="EMBL" id="BLAE01000006">
    <property type="protein sequence ID" value="GES07569.1"/>
    <property type="molecule type" value="Genomic_DNA"/>
</dbReference>
<feature type="region of interest" description="Disordered" evidence="1">
    <location>
        <begin position="82"/>
        <end position="134"/>
    </location>
</feature>
<keyword evidence="3" id="KW-1185">Reference proteome</keyword>
<organism evidence="2 3">
    <name type="scientific">Acrocarpospora macrocephala</name>
    <dbReference type="NCBI Taxonomy" id="150177"/>
    <lineage>
        <taxon>Bacteria</taxon>
        <taxon>Bacillati</taxon>
        <taxon>Actinomycetota</taxon>
        <taxon>Actinomycetes</taxon>
        <taxon>Streptosporangiales</taxon>
        <taxon>Streptosporangiaceae</taxon>
        <taxon>Acrocarpospora</taxon>
    </lineage>
</organism>
<comment type="caution">
    <text evidence="2">The sequence shown here is derived from an EMBL/GenBank/DDBJ whole genome shotgun (WGS) entry which is preliminary data.</text>
</comment>
<proteinExistence type="predicted"/>
<reference evidence="2 3" key="1">
    <citation type="submission" date="2019-10" db="EMBL/GenBank/DDBJ databases">
        <title>Whole genome shotgun sequence of Acrocarpospora macrocephala NBRC 16266.</title>
        <authorList>
            <person name="Ichikawa N."/>
            <person name="Kimura A."/>
            <person name="Kitahashi Y."/>
            <person name="Komaki H."/>
            <person name="Oguchi A."/>
        </authorList>
    </citation>
    <scope>NUCLEOTIDE SEQUENCE [LARGE SCALE GENOMIC DNA]</scope>
    <source>
        <strain evidence="2 3">NBRC 16266</strain>
    </source>
</reference>
<feature type="region of interest" description="Disordered" evidence="1">
    <location>
        <begin position="1"/>
        <end position="59"/>
    </location>
</feature>
<accession>A0A5M3WH62</accession>
<evidence type="ECO:0000256" key="1">
    <source>
        <dbReference type="SAM" id="MobiDB-lite"/>
    </source>
</evidence>
<evidence type="ECO:0000313" key="3">
    <source>
        <dbReference type="Proteomes" id="UP000331127"/>
    </source>
</evidence>